<organism evidence="2 3">
    <name type="scientific">Actinopolyspora alba</name>
    <dbReference type="NCBI Taxonomy" id="673379"/>
    <lineage>
        <taxon>Bacteria</taxon>
        <taxon>Bacillati</taxon>
        <taxon>Actinomycetota</taxon>
        <taxon>Actinomycetes</taxon>
        <taxon>Actinopolysporales</taxon>
        <taxon>Actinopolysporaceae</taxon>
        <taxon>Actinopolyspora</taxon>
        <taxon>Actinopolyspora alba group</taxon>
    </lineage>
</organism>
<feature type="domain" description="Bro-N" evidence="1">
    <location>
        <begin position="1"/>
        <end position="106"/>
    </location>
</feature>
<dbReference type="EMBL" id="FOMZ01000016">
    <property type="protein sequence ID" value="SFE55265.1"/>
    <property type="molecule type" value="Genomic_DNA"/>
</dbReference>
<protein>
    <submittedName>
        <fullName evidence="2">Phage antirepressor protein KilAC domain-containing protein</fullName>
    </submittedName>
</protein>
<evidence type="ECO:0000259" key="1">
    <source>
        <dbReference type="PROSITE" id="PS51750"/>
    </source>
</evidence>
<dbReference type="SMART" id="SM01040">
    <property type="entry name" value="Bro-N"/>
    <property type="match status" value="1"/>
</dbReference>
<dbReference type="Pfam" id="PF02498">
    <property type="entry name" value="Bro-N"/>
    <property type="match status" value="1"/>
</dbReference>
<evidence type="ECO:0000313" key="2">
    <source>
        <dbReference type="EMBL" id="SFE55265.1"/>
    </source>
</evidence>
<accession>A0A1I2BGG9</accession>
<dbReference type="InterPro" id="IPR005039">
    <property type="entry name" value="Ant_C"/>
</dbReference>
<proteinExistence type="predicted"/>
<gene>
    <name evidence="2" type="ORF">SAMN04487819_11693</name>
</gene>
<dbReference type="Proteomes" id="UP000198716">
    <property type="component" value="Unassembled WGS sequence"/>
</dbReference>
<dbReference type="GO" id="GO:0003677">
    <property type="term" value="F:DNA binding"/>
    <property type="evidence" value="ECO:0007669"/>
    <property type="project" value="InterPro"/>
</dbReference>
<dbReference type="Pfam" id="PF03374">
    <property type="entry name" value="ANT"/>
    <property type="match status" value="1"/>
</dbReference>
<dbReference type="PROSITE" id="PS51750">
    <property type="entry name" value="BRO_N"/>
    <property type="match status" value="1"/>
</dbReference>
<dbReference type="PANTHER" id="PTHR36180:SF2">
    <property type="entry name" value="BRO FAMILY PROTEIN"/>
    <property type="match status" value="1"/>
</dbReference>
<evidence type="ECO:0000313" key="3">
    <source>
        <dbReference type="Proteomes" id="UP000198716"/>
    </source>
</evidence>
<name>A0A1I2BGG9_9ACTN</name>
<reference evidence="3" key="1">
    <citation type="submission" date="2016-10" db="EMBL/GenBank/DDBJ databases">
        <authorList>
            <person name="Varghese N."/>
            <person name="Submissions S."/>
        </authorList>
    </citation>
    <scope>NUCLEOTIDE SEQUENCE [LARGE SCALE GENOMIC DNA]</scope>
    <source>
        <strain evidence="3">DSM 45004</strain>
    </source>
</reference>
<sequence length="251" mass="27914">MTELVPFTYGHHQIRTLSRDGEPWFVATDGCRVLDIRNVAQAVGQLDDDEVSTTYVTDSSGRRQQETYIVNEPGLYSLILRSRKPEAREFKRWVTHSVLPQIRRTGRYELAEQPQVPQSYAAALRAHADAVEAAEAAEARAAGLEPDARSWQQLAEAHGDHSVREAAQALSRAGIRTGQNRLFASLRDMGWIDRSGRPYQSHVDAGRVTLRTTSYTHPHTGEPTLSAQVRITPTGLAALREELGEHQAALL</sequence>
<dbReference type="InterPro" id="IPR003497">
    <property type="entry name" value="BRO_N_domain"/>
</dbReference>
<dbReference type="RefSeq" id="WP_092929274.1">
    <property type="nucleotide sequence ID" value="NZ_FOMZ01000016.1"/>
</dbReference>
<keyword evidence="3" id="KW-1185">Reference proteome</keyword>
<dbReference type="PANTHER" id="PTHR36180">
    <property type="entry name" value="DNA-BINDING PROTEIN-RELATED-RELATED"/>
    <property type="match status" value="1"/>
</dbReference>
<dbReference type="AlphaFoldDB" id="A0A1I2BGG9"/>